<reference evidence="4" key="1">
    <citation type="submission" date="2018-10" db="EMBL/GenBank/DDBJ databases">
        <title>FDA dAtabase for Regulatory Grade micrObial Sequences (FDA-ARGOS): Supporting development and validation of Infectious Disease Dx tests.</title>
        <authorList>
            <person name="Kerrigan L."/>
            <person name="Tallon L."/>
            <person name="Sadzewicz L."/>
            <person name="Sengamalay N."/>
            <person name="Ott S."/>
            <person name="Godinez A."/>
            <person name="Nagaraj S."/>
            <person name="Vavikolanu K."/>
            <person name="Nadendla S."/>
            <person name="George J."/>
            <person name="Sichtig H."/>
        </authorList>
    </citation>
    <scope>NUCLEOTIDE SEQUENCE [LARGE SCALE GENOMIC DNA]</scope>
    <source>
        <strain evidence="4">FDAARGOS_311</strain>
    </source>
</reference>
<dbReference type="VEuPathDB" id="FungiDB:An16g06890"/>
<evidence type="ECO:0000313" key="4">
    <source>
        <dbReference type="Proteomes" id="UP000197666"/>
    </source>
</evidence>
<dbReference type="VEuPathDB" id="FungiDB:M747DRAFT_294789"/>
<dbReference type="EMBL" id="NKJJ02000008">
    <property type="protein sequence ID" value="TPR09756.1"/>
    <property type="molecule type" value="Genomic_DNA"/>
</dbReference>
<feature type="compositionally biased region" description="Acidic residues" evidence="2">
    <location>
        <begin position="137"/>
        <end position="147"/>
    </location>
</feature>
<gene>
    <name evidence="3" type="ORF">CAN33_0053060</name>
</gene>
<dbReference type="VEuPathDB" id="FungiDB:ATCC64974_67870"/>
<keyword evidence="1" id="KW-0175">Coiled coil</keyword>
<dbReference type="PANTHER" id="PTHR36826">
    <property type="entry name" value="PROTEIN ECM13"/>
    <property type="match status" value="1"/>
</dbReference>
<feature type="coiled-coil region" evidence="1">
    <location>
        <begin position="31"/>
        <end position="58"/>
    </location>
</feature>
<dbReference type="Proteomes" id="UP000197666">
    <property type="component" value="Unassembled WGS sequence"/>
</dbReference>
<dbReference type="InterPro" id="IPR037738">
    <property type="entry name" value="Ecm13-like"/>
</dbReference>
<sequence length="195" mass="22133">MSITQTYYLAHTARKKLTREASRADHDLRLLVGHANLLDSLMLELADAEREQERWFNQTVSGVTKTSSQDEYEDESHIYTPVRRRAPSPVAIITEKEVEEDYDSDSDSDFEYDDAEDLEELTLTRSPSRQTPPDLLSDSDGESEDDTMPPSPPQPTLETFNEKEPQTTEIPLSPTDLDNGYYVPGQARSTIIEAY</sequence>
<name>A0A505I8S8_ASPNG</name>
<proteinExistence type="predicted"/>
<evidence type="ECO:0000256" key="2">
    <source>
        <dbReference type="SAM" id="MobiDB-lite"/>
    </source>
</evidence>
<accession>A0A505I8S8</accession>
<feature type="region of interest" description="Disordered" evidence="2">
    <location>
        <begin position="60"/>
        <end position="83"/>
    </location>
</feature>
<feature type="region of interest" description="Disordered" evidence="2">
    <location>
        <begin position="120"/>
        <end position="183"/>
    </location>
</feature>
<dbReference type="VEuPathDB" id="FungiDB:ASPNIDRAFT2_205026"/>
<dbReference type="AlphaFoldDB" id="A0A505I8S8"/>
<comment type="caution">
    <text evidence="3">The sequence shown here is derived from an EMBL/GenBank/DDBJ whole genome shotgun (WGS) entry which is preliminary data.</text>
</comment>
<evidence type="ECO:0000313" key="3">
    <source>
        <dbReference type="EMBL" id="TPR09756.1"/>
    </source>
</evidence>
<organism evidence="3 4">
    <name type="scientific">Aspergillus niger</name>
    <dbReference type="NCBI Taxonomy" id="5061"/>
    <lineage>
        <taxon>Eukaryota</taxon>
        <taxon>Fungi</taxon>
        <taxon>Dikarya</taxon>
        <taxon>Ascomycota</taxon>
        <taxon>Pezizomycotina</taxon>
        <taxon>Eurotiomycetes</taxon>
        <taxon>Eurotiomycetidae</taxon>
        <taxon>Eurotiales</taxon>
        <taxon>Aspergillaceae</taxon>
        <taxon>Aspergillus</taxon>
        <taxon>Aspergillus subgen. Circumdati</taxon>
    </lineage>
</organism>
<evidence type="ECO:0000256" key="1">
    <source>
        <dbReference type="SAM" id="Coils"/>
    </source>
</evidence>
<dbReference type="PANTHER" id="PTHR36826:SF1">
    <property type="entry name" value="PROTEIN ECM13"/>
    <property type="match status" value="1"/>
</dbReference>
<protein>
    <submittedName>
        <fullName evidence="3">MFS transporter, sugar porter (SP) family protein</fullName>
    </submittedName>
</protein>
<feature type="compositionally biased region" description="Polar residues" evidence="2">
    <location>
        <begin position="60"/>
        <end position="69"/>
    </location>
</feature>